<dbReference type="EMBL" id="PDLH01000007">
    <property type="protein sequence ID" value="PHH00681.1"/>
    <property type="molecule type" value="Genomic_DNA"/>
</dbReference>
<evidence type="ECO:0000313" key="2">
    <source>
        <dbReference type="EMBL" id="AKC62125.1"/>
    </source>
</evidence>
<dbReference type="PANTHER" id="PTHR30006">
    <property type="entry name" value="THIAMINE-BINDING PERIPLASMIC PROTEIN-RELATED"/>
    <property type="match status" value="1"/>
</dbReference>
<protein>
    <submittedName>
        <fullName evidence="2">ABC-type Fe3+ transport system, periplasmic component</fullName>
    </submittedName>
</protein>
<dbReference type="KEGG" id="cld:CLSPO_c14050"/>
<reference evidence="3 5" key="3">
    <citation type="submission" date="2017-09" db="EMBL/GenBank/DDBJ databases">
        <title>FDA dAtabase for Regulatory Grade micrObial Sequences (FDA-ARGOS): Supporting development and validation of Infectious Disease Dx tests.</title>
        <authorList>
            <person name="Kerrigan L."/>
            <person name="Long C."/>
            <person name="Tallon L.J."/>
            <person name="Sadzewicz L."/>
            <person name="Ott S."/>
            <person name="Zhao X."/>
            <person name="Nagaraj S."/>
            <person name="Vavikolanu K."/>
            <person name="Aluvathingal J."/>
            <person name="Nadendla S."/>
            <person name="Sichtig H."/>
        </authorList>
    </citation>
    <scope>NUCLEOTIDE SEQUENCE [LARGE SCALE GENOMIC DNA]</scope>
    <source>
        <strain evidence="3 5">FDAARGOS_423</strain>
    </source>
</reference>
<dbReference type="PANTHER" id="PTHR30006:SF2">
    <property type="entry name" value="ABC TRANSPORTER SUBSTRATE-BINDING PROTEIN"/>
    <property type="match status" value="1"/>
</dbReference>
<dbReference type="Proteomes" id="UP000223854">
    <property type="component" value="Unassembled WGS sequence"/>
</dbReference>
<organism evidence="2 4">
    <name type="scientific">Clostridium sporogenes</name>
    <dbReference type="NCBI Taxonomy" id="1509"/>
    <lineage>
        <taxon>Bacteria</taxon>
        <taxon>Bacillati</taxon>
        <taxon>Bacillota</taxon>
        <taxon>Clostridia</taxon>
        <taxon>Eubacteriales</taxon>
        <taxon>Clostridiaceae</taxon>
        <taxon>Clostridium</taxon>
    </lineage>
</organism>
<proteinExistence type="predicted"/>
<keyword evidence="5" id="KW-1185">Reference proteome</keyword>
<evidence type="ECO:0000313" key="5">
    <source>
        <dbReference type="Proteomes" id="UP000223854"/>
    </source>
</evidence>
<dbReference type="GO" id="GO:0015888">
    <property type="term" value="P:thiamine transport"/>
    <property type="evidence" value="ECO:0007669"/>
    <property type="project" value="TreeGrafter"/>
</dbReference>
<dbReference type="SUPFAM" id="SSF53850">
    <property type="entry name" value="Periplasmic binding protein-like II"/>
    <property type="match status" value="1"/>
</dbReference>
<evidence type="ECO:0000313" key="4">
    <source>
        <dbReference type="Proteomes" id="UP000033052"/>
    </source>
</evidence>
<reference evidence="2 4" key="2">
    <citation type="journal article" date="2015" name="PLoS ONE">
        <title>A universal mariner transposon system for forward genetic studies in the genus clostridium.</title>
        <authorList>
            <person name="Zhang Y."/>
            <person name="Grosse-Honebrink A."/>
            <person name="Minton N.P."/>
        </authorList>
    </citation>
    <scope>NUCLEOTIDE SEQUENCE [LARGE SCALE GENOMIC DNA]</scope>
    <source>
        <strain evidence="2 4">NCIMB 10696</strain>
    </source>
</reference>
<dbReference type="RefSeq" id="WP_049041625.1">
    <property type="nucleotide sequence ID" value="NZ_CBCRVC010000033.1"/>
</dbReference>
<accession>A0A7U4JMZ6</accession>
<dbReference type="AlphaFoldDB" id="A0A7U4JMZ6"/>
<reference evidence="2" key="1">
    <citation type="submission" date="2014-08" db="EMBL/GenBank/DDBJ databases">
        <authorList>
            <person name="Kubiak A."/>
            <person name="Poehlein A."/>
            <person name="Daniel R."/>
            <person name="Minton N.P."/>
        </authorList>
    </citation>
    <scope>NUCLEOTIDE SEQUENCE</scope>
    <source>
        <strain evidence="2">NCIMB 10696</strain>
    </source>
</reference>
<sequence>MISKVYWNNVCLLSNFEEEYINNILIENKLQKKVDFSYYGLGREYSLKEFFDKHPYKTLNFHSLISTDVDIFQHKDYLKDKVSSFKNLSNNSLNKIVLNSNIFSIKEFLPFIIIPLVMVVNKDLIPHHDIPNSLEDLLKEKYKGKVCFGGIHNSAGGSLFKALIYLFGWDKALEFTKNSIITSMPAGAFFNVMQGNYPIAIVPTIFARRCGLNNLEFICPKEGAIAIPSYIAINKNIDSFTEDFLLNNLLSSNFQKELYEKGAIIPCHKDLENISEDYITSLLYPNEEFLSDFDFTRFYKTTNELYNSI</sequence>
<evidence type="ECO:0000256" key="1">
    <source>
        <dbReference type="ARBA" id="ARBA00022729"/>
    </source>
</evidence>
<name>A0A7U4JMZ6_CLOSG</name>
<dbReference type="GeneID" id="92940454"/>
<dbReference type="GO" id="GO:0030975">
    <property type="term" value="F:thiamine binding"/>
    <property type="evidence" value="ECO:0007669"/>
    <property type="project" value="TreeGrafter"/>
</dbReference>
<dbReference type="Proteomes" id="UP000033052">
    <property type="component" value="Chromosome"/>
</dbReference>
<evidence type="ECO:0000313" key="3">
    <source>
        <dbReference type="EMBL" id="PHH00681.1"/>
    </source>
</evidence>
<dbReference type="EMBL" id="CP009225">
    <property type="protein sequence ID" value="AKC62125.1"/>
    <property type="molecule type" value="Genomic_DNA"/>
</dbReference>
<keyword evidence="1" id="KW-0732">Signal</keyword>
<dbReference type="Gene3D" id="3.40.190.10">
    <property type="entry name" value="Periplasmic binding protein-like II"/>
    <property type="match status" value="1"/>
</dbReference>
<dbReference type="Pfam" id="PF13343">
    <property type="entry name" value="SBP_bac_6"/>
    <property type="match status" value="1"/>
</dbReference>
<dbReference type="GO" id="GO:0030288">
    <property type="term" value="C:outer membrane-bounded periplasmic space"/>
    <property type="evidence" value="ECO:0007669"/>
    <property type="project" value="TreeGrafter"/>
</dbReference>
<gene>
    <name evidence="2" type="ORF">CLSPO_c14050</name>
    <name evidence="3" type="ORF">CRX47_12770</name>
</gene>
<dbReference type="GO" id="GO:0030976">
    <property type="term" value="F:thiamine pyrophosphate binding"/>
    <property type="evidence" value="ECO:0007669"/>
    <property type="project" value="TreeGrafter"/>
</dbReference>